<protein>
    <submittedName>
        <fullName evidence="2">Choice-of-anchor tandem repeat NxxGxxAF-containing protein</fullName>
    </submittedName>
</protein>
<dbReference type="Pfam" id="PF24251">
    <property type="entry name" value="DUF7453"/>
    <property type="match status" value="2"/>
</dbReference>
<evidence type="ECO:0000313" key="2">
    <source>
        <dbReference type="EMBL" id="MFC4820670.1"/>
    </source>
</evidence>
<evidence type="ECO:0000313" key="3">
    <source>
        <dbReference type="Proteomes" id="UP001595886"/>
    </source>
</evidence>
<proteinExistence type="predicted"/>
<dbReference type="InterPro" id="IPR055876">
    <property type="entry name" value="DUF7453"/>
</dbReference>
<dbReference type="NCBIfam" id="TIGR05002">
    <property type="entry name" value="NxxGxxAF_repeat"/>
    <property type="match status" value="1"/>
</dbReference>
<dbReference type="RefSeq" id="WP_380020580.1">
    <property type="nucleotide sequence ID" value="NZ_JBHSHD010000007.1"/>
</dbReference>
<keyword evidence="1" id="KW-0732">Signal</keyword>
<dbReference type="Proteomes" id="UP001595886">
    <property type="component" value="Unassembled WGS sequence"/>
</dbReference>
<keyword evidence="3" id="KW-1185">Reference proteome</keyword>
<gene>
    <name evidence="2" type="ORF">ACFO6Q_10055</name>
</gene>
<comment type="caution">
    <text evidence="2">The sequence shown here is derived from an EMBL/GenBank/DDBJ whole genome shotgun (WGS) entry which is preliminary data.</text>
</comment>
<name>A0ABV9QVJ5_9GAMM</name>
<evidence type="ECO:0000256" key="1">
    <source>
        <dbReference type="SAM" id="SignalP"/>
    </source>
</evidence>
<feature type="signal peptide" evidence="1">
    <location>
        <begin position="1"/>
        <end position="20"/>
    </location>
</feature>
<feature type="chain" id="PRO_5047382019" evidence="1">
    <location>
        <begin position="21"/>
        <end position="426"/>
    </location>
</feature>
<sequence>MKKSLALSFAALLGAANAAAAVPEYAQFELQARSNLLVNDEGFNLPPGTSFNSISPRINDAQQVAFSAGLVPIDGDQTRTGGGVWLGAHGAGSIVAVHEVPAGDPEDPPFMIVADTPGLNASGAIAYYTSVDGGTYTLRKYDPATGESNPVSLLPLTPSSISNPDIADDGLIGFKARMGLGYGLATAGNGTPAIYAVDTSVEETSPYAYIYSPATNNAHRIASKVSTTDYDHNEIRLFTGPNESELVVADRATDTTSPFAGFDNGLGLNQLDAVAVVVKLADGNVRAVYRFTPGENGIEATEIARVDPAGTIREIESFSPVLNDAGLVAFRARDADGQAIYVGDGESLMRVVGKGDVIETDLGTAQIGQHDDSPVFSGKPAINNLGDVAFVAGVHPQGDNQTEWGSGVFVAYAPANDAIFADGFDG</sequence>
<reference evidence="3" key="1">
    <citation type="journal article" date="2019" name="Int. J. Syst. Evol. Microbiol.">
        <title>The Global Catalogue of Microorganisms (GCM) 10K type strain sequencing project: providing services to taxonomists for standard genome sequencing and annotation.</title>
        <authorList>
            <consortium name="The Broad Institute Genomics Platform"/>
            <consortium name="The Broad Institute Genome Sequencing Center for Infectious Disease"/>
            <person name="Wu L."/>
            <person name="Ma J."/>
        </authorList>
    </citation>
    <scope>NUCLEOTIDE SEQUENCE [LARGE SCALE GENOMIC DNA]</scope>
    <source>
        <strain evidence="3">CCUG 30340</strain>
    </source>
</reference>
<accession>A0ABV9QVJ5</accession>
<organism evidence="2 3">
    <name type="scientific">Dokdonella ginsengisoli</name>
    <dbReference type="NCBI Taxonomy" id="363846"/>
    <lineage>
        <taxon>Bacteria</taxon>
        <taxon>Pseudomonadati</taxon>
        <taxon>Pseudomonadota</taxon>
        <taxon>Gammaproteobacteria</taxon>
        <taxon>Lysobacterales</taxon>
        <taxon>Rhodanobacteraceae</taxon>
        <taxon>Dokdonella</taxon>
    </lineage>
</organism>
<dbReference type="EMBL" id="JBHSHD010000007">
    <property type="protein sequence ID" value="MFC4820670.1"/>
    <property type="molecule type" value="Genomic_DNA"/>
</dbReference>